<feature type="domain" description="BTB" evidence="1">
    <location>
        <begin position="14"/>
        <end position="81"/>
    </location>
</feature>
<dbReference type="PANTHER" id="PTHR47843:SF5">
    <property type="entry name" value="BTB_POZ DOMAIN PROTEIN"/>
    <property type="match status" value="1"/>
</dbReference>
<dbReference type="PANTHER" id="PTHR47843">
    <property type="entry name" value="BTB DOMAIN-CONTAINING PROTEIN-RELATED"/>
    <property type="match status" value="1"/>
</dbReference>
<evidence type="ECO:0000313" key="2">
    <source>
        <dbReference type="EMBL" id="KAK4245719.1"/>
    </source>
</evidence>
<dbReference type="InterPro" id="IPR000210">
    <property type="entry name" value="BTB/POZ_dom"/>
</dbReference>
<dbReference type="CDD" id="cd18186">
    <property type="entry name" value="BTB_POZ_ZBTB_KLHL-like"/>
    <property type="match status" value="1"/>
</dbReference>
<reference evidence="2" key="1">
    <citation type="journal article" date="2023" name="Mol. Phylogenet. Evol.">
        <title>Genome-scale phylogeny and comparative genomics of the fungal order Sordariales.</title>
        <authorList>
            <person name="Hensen N."/>
            <person name="Bonometti L."/>
            <person name="Westerberg I."/>
            <person name="Brannstrom I.O."/>
            <person name="Guillou S."/>
            <person name="Cros-Aarteil S."/>
            <person name="Calhoun S."/>
            <person name="Haridas S."/>
            <person name="Kuo A."/>
            <person name="Mondo S."/>
            <person name="Pangilinan J."/>
            <person name="Riley R."/>
            <person name="LaButti K."/>
            <person name="Andreopoulos B."/>
            <person name="Lipzen A."/>
            <person name="Chen C."/>
            <person name="Yan M."/>
            <person name="Daum C."/>
            <person name="Ng V."/>
            <person name="Clum A."/>
            <person name="Steindorff A."/>
            <person name="Ohm R.A."/>
            <person name="Martin F."/>
            <person name="Silar P."/>
            <person name="Natvig D.O."/>
            <person name="Lalanne C."/>
            <person name="Gautier V."/>
            <person name="Ament-Velasquez S.L."/>
            <person name="Kruys A."/>
            <person name="Hutchinson M.I."/>
            <person name="Powell A.J."/>
            <person name="Barry K."/>
            <person name="Miller A.N."/>
            <person name="Grigoriev I.V."/>
            <person name="Debuchy R."/>
            <person name="Gladieux P."/>
            <person name="Hiltunen Thoren M."/>
            <person name="Johannesson H."/>
        </authorList>
    </citation>
    <scope>NUCLEOTIDE SEQUENCE</scope>
    <source>
        <strain evidence="2">CBS 359.72</strain>
    </source>
</reference>
<organism evidence="2 3">
    <name type="scientific">Corynascus novoguineensis</name>
    <dbReference type="NCBI Taxonomy" id="1126955"/>
    <lineage>
        <taxon>Eukaryota</taxon>
        <taxon>Fungi</taxon>
        <taxon>Dikarya</taxon>
        <taxon>Ascomycota</taxon>
        <taxon>Pezizomycotina</taxon>
        <taxon>Sordariomycetes</taxon>
        <taxon>Sordariomycetidae</taxon>
        <taxon>Sordariales</taxon>
        <taxon>Chaetomiaceae</taxon>
        <taxon>Corynascus</taxon>
    </lineage>
</organism>
<keyword evidence="3" id="KW-1185">Reference proteome</keyword>
<dbReference type="PROSITE" id="PS50097">
    <property type="entry name" value="BTB"/>
    <property type="match status" value="1"/>
</dbReference>
<gene>
    <name evidence="2" type="ORF">C7999DRAFT_33934</name>
</gene>
<accession>A0AAN7HN51</accession>
<sequence>MPLVDRLYSSGEYSDLVISCRREEYHVHRAIVCTQSEFFAAACRTSFKEAQEGKVDLPDDDPRLVHIMIHYLYHFDYDLDLQPKQTSPSAAEMDGPLYTHASIYALGEKYLIRGLKTVALRKFRDAATAVVDVDDFVKATLEVYTSTVEDDRGLRDAVVKTLYENSDWLEKENVQDALKNVVPLAYDLVMYIRQHRIF</sequence>
<name>A0AAN7HN51_9PEZI</name>
<dbReference type="Gene3D" id="3.30.710.10">
    <property type="entry name" value="Potassium Channel Kv1.1, Chain A"/>
    <property type="match status" value="1"/>
</dbReference>
<dbReference type="Proteomes" id="UP001303647">
    <property type="component" value="Unassembled WGS sequence"/>
</dbReference>
<dbReference type="AlphaFoldDB" id="A0AAN7HN51"/>
<protein>
    <recommendedName>
        <fullName evidence="1">BTB domain-containing protein</fullName>
    </recommendedName>
</protein>
<dbReference type="Pfam" id="PF00651">
    <property type="entry name" value="BTB"/>
    <property type="match status" value="1"/>
</dbReference>
<reference evidence="2" key="2">
    <citation type="submission" date="2023-05" db="EMBL/GenBank/DDBJ databases">
        <authorList>
            <consortium name="Lawrence Berkeley National Laboratory"/>
            <person name="Steindorff A."/>
            <person name="Hensen N."/>
            <person name="Bonometti L."/>
            <person name="Westerberg I."/>
            <person name="Brannstrom I.O."/>
            <person name="Guillou S."/>
            <person name="Cros-Aarteil S."/>
            <person name="Calhoun S."/>
            <person name="Haridas S."/>
            <person name="Kuo A."/>
            <person name="Mondo S."/>
            <person name="Pangilinan J."/>
            <person name="Riley R."/>
            <person name="Labutti K."/>
            <person name="Andreopoulos B."/>
            <person name="Lipzen A."/>
            <person name="Chen C."/>
            <person name="Yanf M."/>
            <person name="Daum C."/>
            <person name="Ng V."/>
            <person name="Clum A."/>
            <person name="Ohm R."/>
            <person name="Martin F."/>
            <person name="Silar P."/>
            <person name="Natvig D."/>
            <person name="Lalanne C."/>
            <person name="Gautier V."/>
            <person name="Ament-Velasquez S.L."/>
            <person name="Kruys A."/>
            <person name="Hutchinson M.I."/>
            <person name="Powell A.J."/>
            <person name="Barry K."/>
            <person name="Miller A.N."/>
            <person name="Grigoriev I.V."/>
            <person name="Debuchy R."/>
            <person name="Gladieux P."/>
            <person name="Thoren M.H."/>
            <person name="Johannesson H."/>
        </authorList>
    </citation>
    <scope>NUCLEOTIDE SEQUENCE</scope>
    <source>
        <strain evidence="2">CBS 359.72</strain>
    </source>
</reference>
<proteinExistence type="predicted"/>
<dbReference type="EMBL" id="MU857693">
    <property type="protein sequence ID" value="KAK4245719.1"/>
    <property type="molecule type" value="Genomic_DNA"/>
</dbReference>
<comment type="caution">
    <text evidence="2">The sequence shown here is derived from an EMBL/GenBank/DDBJ whole genome shotgun (WGS) entry which is preliminary data.</text>
</comment>
<dbReference type="SMART" id="SM00225">
    <property type="entry name" value="BTB"/>
    <property type="match status" value="1"/>
</dbReference>
<evidence type="ECO:0000313" key="3">
    <source>
        <dbReference type="Proteomes" id="UP001303647"/>
    </source>
</evidence>
<dbReference type="InterPro" id="IPR011333">
    <property type="entry name" value="SKP1/BTB/POZ_sf"/>
</dbReference>
<evidence type="ECO:0000259" key="1">
    <source>
        <dbReference type="PROSITE" id="PS50097"/>
    </source>
</evidence>
<dbReference type="SUPFAM" id="SSF54695">
    <property type="entry name" value="POZ domain"/>
    <property type="match status" value="1"/>
</dbReference>